<reference evidence="2" key="2">
    <citation type="submission" date="2025-08" db="UniProtKB">
        <authorList>
            <consortium name="Ensembl"/>
        </authorList>
    </citation>
    <scope>IDENTIFICATION</scope>
</reference>
<sequence>MCHSVMSNLSSYAQMYVSRSNLYMDDQQSVSIVPFSSQPITLSSVLGKHRASTSKQVVNMNSNNCPNQTNEQQLYETLLQVENEKQAIKQWEKSWRAKSHLEQQKLTSSNSMKELFIHLTDDKQPWKPLLLKNILKTTQISSNICPNLINVVLEHNEWSLLFVCVKHLHDITEVEIVTCLSVLLRNEIDMESLQEEILNEILNLPYTEDVMRDNLRRLTFTKVVNLLKMLERRLKELSLPITNLITFNQVASWIGLLLDTHSTEIITTPEIWYLLTELQATILMQAELFSELKKINAIFTQYRQSSFPIKNPNNFEYCIQRMVL</sequence>
<dbReference type="AlphaFoldDB" id="F6ZIU2"/>
<accession>F6ZIU2</accession>
<dbReference type="GO" id="GO:0030490">
    <property type="term" value="P:maturation of SSU-rRNA"/>
    <property type="evidence" value="ECO:0007669"/>
    <property type="project" value="InterPro"/>
</dbReference>
<evidence type="ECO:0000313" key="2">
    <source>
        <dbReference type="Ensembl" id="ENSCINP00000015854.3"/>
    </source>
</evidence>
<feature type="domain" description="Nucleolar protein 11 C-terminal" evidence="1">
    <location>
        <begin position="130"/>
        <end position="324"/>
    </location>
</feature>
<dbReference type="HOGENOM" id="CLU_847191_0_0_1"/>
<proteinExistence type="predicted"/>
<reference evidence="3" key="1">
    <citation type="journal article" date="2002" name="Science">
        <title>The draft genome of Ciona intestinalis: insights into chordate and vertebrate origins.</title>
        <authorList>
            <person name="Dehal P."/>
            <person name="Satou Y."/>
            <person name="Campbell R.K."/>
            <person name="Chapman J."/>
            <person name="Degnan B."/>
            <person name="De Tomaso A."/>
            <person name="Davidson B."/>
            <person name="Di Gregorio A."/>
            <person name="Gelpke M."/>
            <person name="Goodstein D.M."/>
            <person name="Harafuji N."/>
            <person name="Hastings K.E."/>
            <person name="Ho I."/>
            <person name="Hotta K."/>
            <person name="Huang W."/>
            <person name="Kawashima T."/>
            <person name="Lemaire P."/>
            <person name="Martinez D."/>
            <person name="Meinertzhagen I.A."/>
            <person name="Necula S."/>
            <person name="Nonaka M."/>
            <person name="Putnam N."/>
            <person name="Rash S."/>
            <person name="Saiga H."/>
            <person name="Satake M."/>
            <person name="Terry A."/>
            <person name="Yamada L."/>
            <person name="Wang H.G."/>
            <person name="Awazu S."/>
            <person name="Azumi K."/>
            <person name="Boore J."/>
            <person name="Branno M."/>
            <person name="Chin-Bow S."/>
            <person name="DeSantis R."/>
            <person name="Doyle S."/>
            <person name="Francino P."/>
            <person name="Keys D.N."/>
            <person name="Haga S."/>
            <person name="Hayashi H."/>
            <person name="Hino K."/>
            <person name="Imai K.S."/>
            <person name="Inaba K."/>
            <person name="Kano S."/>
            <person name="Kobayashi K."/>
            <person name="Kobayashi M."/>
            <person name="Lee B.I."/>
            <person name="Makabe K.W."/>
            <person name="Manohar C."/>
            <person name="Matassi G."/>
            <person name="Medina M."/>
            <person name="Mochizuki Y."/>
            <person name="Mount S."/>
            <person name="Morishita T."/>
            <person name="Miura S."/>
            <person name="Nakayama A."/>
            <person name="Nishizaka S."/>
            <person name="Nomoto H."/>
            <person name="Ohta F."/>
            <person name="Oishi K."/>
            <person name="Rigoutsos I."/>
            <person name="Sano M."/>
            <person name="Sasaki A."/>
            <person name="Sasakura Y."/>
            <person name="Shoguchi E."/>
            <person name="Shin-i T."/>
            <person name="Spagnuolo A."/>
            <person name="Stainier D."/>
            <person name="Suzuki M.M."/>
            <person name="Tassy O."/>
            <person name="Takatori N."/>
            <person name="Tokuoka M."/>
            <person name="Yagi K."/>
            <person name="Yoshizaki F."/>
            <person name="Wada S."/>
            <person name="Zhang C."/>
            <person name="Hyatt P.D."/>
            <person name="Larimer F."/>
            <person name="Detter C."/>
            <person name="Doggett N."/>
            <person name="Glavina T."/>
            <person name="Hawkins T."/>
            <person name="Richardson P."/>
            <person name="Lucas S."/>
            <person name="Kohara Y."/>
            <person name="Levine M."/>
            <person name="Satoh N."/>
            <person name="Rokhsar D.S."/>
        </authorList>
    </citation>
    <scope>NUCLEOTIDE SEQUENCE [LARGE SCALE GENOMIC DNA]</scope>
</reference>
<dbReference type="PANTHER" id="PTHR15633:SF2">
    <property type="entry name" value="NUCLEOLAR PROTEIN 11"/>
    <property type="match status" value="1"/>
</dbReference>
<dbReference type="STRING" id="7719.ENSCINP00000015854"/>
<dbReference type="InterPro" id="IPR048897">
    <property type="entry name" value="Nol11_C"/>
</dbReference>
<evidence type="ECO:0000313" key="3">
    <source>
        <dbReference type="Proteomes" id="UP000008144"/>
    </source>
</evidence>
<keyword evidence="3" id="KW-1185">Reference proteome</keyword>
<evidence type="ECO:0000259" key="1">
    <source>
        <dbReference type="Pfam" id="PF20998"/>
    </source>
</evidence>
<protein>
    <recommendedName>
        <fullName evidence="1">Nucleolar protein 11 C-terminal domain-containing protein</fullName>
    </recommendedName>
</protein>
<reference evidence="2" key="3">
    <citation type="submission" date="2025-09" db="UniProtKB">
        <authorList>
            <consortium name="Ensembl"/>
        </authorList>
    </citation>
    <scope>IDENTIFICATION</scope>
</reference>
<dbReference type="OMA" id="ILEHKEW"/>
<dbReference type="PANTHER" id="PTHR15633">
    <property type="entry name" value="NUCLEOLAR PROTEIN 11"/>
    <property type="match status" value="1"/>
</dbReference>
<dbReference type="InParanoid" id="F6ZIU2"/>
<name>F6ZIU2_CIOIN</name>
<dbReference type="InterPro" id="IPR042859">
    <property type="entry name" value="NOL11"/>
</dbReference>
<dbReference type="FunCoup" id="F6ZIU2">
    <property type="interactions" value="90"/>
</dbReference>
<dbReference type="Pfam" id="PF20998">
    <property type="entry name" value="Nol11_C"/>
    <property type="match status" value="1"/>
</dbReference>
<organism evidence="2 3">
    <name type="scientific">Ciona intestinalis</name>
    <name type="common">Transparent sea squirt</name>
    <name type="synonym">Ascidia intestinalis</name>
    <dbReference type="NCBI Taxonomy" id="7719"/>
    <lineage>
        <taxon>Eukaryota</taxon>
        <taxon>Metazoa</taxon>
        <taxon>Chordata</taxon>
        <taxon>Tunicata</taxon>
        <taxon>Ascidiacea</taxon>
        <taxon>Phlebobranchia</taxon>
        <taxon>Cionidae</taxon>
        <taxon>Ciona</taxon>
    </lineage>
</organism>
<dbReference type="Ensembl" id="ENSCINT00000015854.3">
    <property type="protein sequence ID" value="ENSCINP00000015854.3"/>
    <property type="gene ID" value="ENSCING00000007723.3"/>
</dbReference>
<dbReference type="GeneTree" id="ENSGT00390000009760"/>
<dbReference type="Proteomes" id="UP000008144">
    <property type="component" value="Unassembled WGS sequence"/>
</dbReference>